<evidence type="ECO:0000313" key="2">
    <source>
        <dbReference type="Proteomes" id="UP000179686"/>
    </source>
</evidence>
<name>A0A1F6VSF5_9BACT</name>
<proteinExistence type="predicted"/>
<evidence type="ECO:0008006" key="3">
    <source>
        <dbReference type="Google" id="ProtNLM"/>
    </source>
</evidence>
<organism evidence="1 2">
    <name type="scientific">Candidatus Nomurabacteria bacterium RIFCSPHIGHO2_02_FULL_38_15</name>
    <dbReference type="NCBI Taxonomy" id="1801752"/>
    <lineage>
        <taxon>Bacteria</taxon>
        <taxon>Candidatus Nomuraibacteriota</taxon>
    </lineage>
</organism>
<comment type="caution">
    <text evidence="1">The sequence shown here is derived from an EMBL/GenBank/DDBJ whole genome shotgun (WGS) entry which is preliminary data.</text>
</comment>
<dbReference type="AlphaFoldDB" id="A0A1F6VSF5"/>
<dbReference type="Gene3D" id="1.20.272.10">
    <property type="match status" value="1"/>
</dbReference>
<accession>A0A1F6VSF5</accession>
<sequence length="226" mass="25942">MISVFINHTRDDIRAFLNKKKLAYKNIENPDSVILEDLAKQNNIFESQNNYLIFEYPNNKDEASILSSDFLINSPHNFYFECLCAKTSLPKKAQDFVVQKTEEKNSAKNSKNKDATNIFLLSEAFFSGDTKKTWLAFQRLKNISSPEELHGTYLWAIKTLSMARDSGAKKTLSPFVLNKISPSLIKLDKDTLNTYYKQVLFLSIDAHLGKIDFEKGLEKLILQMPK</sequence>
<dbReference type="Proteomes" id="UP000179686">
    <property type="component" value="Unassembled WGS sequence"/>
</dbReference>
<protein>
    <recommendedName>
        <fullName evidence="3">DNA polymerase III delta N-terminal domain-containing protein</fullName>
    </recommendedName>
</protein>
<gene>
    <name evidence="1" type="ORF">A3J61_00915</name>
</gene>
<dbReference type="STRING" id="1801752.A3J61_00915"/>
<evidence type="ECO:0000313" key="1">
    <source>
        <dbReference type="EMBL" id="OGI72385.1"/>
    </source>
</evidence>
<reference evidence="1 2" key="1">
    <citation type="journal article" date="2016" name="Nat. Commun.">
        <title>Thousands of microbial genomes shed light on interconnected biogeochemical processes in an aquifer system.</title>
        <authorList>
            <person name="Anantharaman K."/>
            <person name="Brown C.T."/>
            <person name="Hug L.A."/>
            <person name="Sharon I."/>
            <person name="Castelle C.J."/>
            <person name="Probst A.J."/>
            <person name="Thomas B.C."/>
            <person name="Singh A."/>
            <person name="Wilkins M.J."/>
            <person name="Karaoz U."/>
            <person name="Brodie E.L."/>
            <person name="Williams K.H."/>
            <person name="Hubbard S.S."/>
            <person name="Banfield J.F."/>
        </authorList>
    </citation>
    <scope>NUCLEOTIDE SEQUENCE [LARGE SCALE GENOMIC DNA]</scope>
</reference>
<dbReference type="EMBL" id="MFUC01000007">
    <property type="protein sequence ID" value="OGI72385.1"/>
    <property type="molecule type" value="Genomic_DNA"/>
</dbReference>